<dbReference type="InterPro" id="IPR002155">
    <property type="entry name" value="Thiolase"/>
</dbReference>
<dbReference type="GO" id="GO:0003985">
    <property type="term" value="F:acetyl-CoA C-acetyltransferase activity"/>
    <property type="evidence" value="ECO:0007669"/>
    <property type="project" value="UniProtKB-EC"/>
</dbReference>
<organism evidence="11 12">
    <name type="scientific">Nonomuraea pusilla</name>
    <dbReference type="NCBI Taxonomy" id="46177"/>
    <lineage>
        <taxon>Bacteria</taxon>
        <taxon>Bacillati</taxon>
        <taxon>Actinomycetota</taxon>
        <taxon>Actinomycetes</taxon>
        <taxon>Streptosporangiales</taxon>
        <taxon>Streptosporangiaceae</taxon>
        <taxon>Nonomuraea</taxon>
    </lineage>
</organism>
<keyword evidence="4 8" id="KW-0012">Acyltransferase</keyword>
<dbReference type="Pfam" id="PF02803">
    <property type="entry name" value="Thiolase_C"/>
    <property type="match status" value="1"/>
</dbReference>
<dbReference type="NCBIfam" id="TIGR01930">
    <property type="entry name" value="AcCoA-C-Actrans"/>
    <property type="match status" value="1"/>
</dbReference>
<evidence type="ECO:0000256" key="4">
    <source>
        <dbReference type="ARBA" id="ARBA00023315"/>
    </source>
</evidence>
<feature type="active site" description="Proton acceptor" evidence="7">
    <location>
        <position position="362"/>
    </location>
</feature>
<dbReference type="EC" id="2.3.1.9" evidence="2"/>
<dbReference type="PIRSF" id="PIRSF000429">
    <property type="entry name" value="Ac-CoA_Ac_transf"/>
    <property type="match status" value="1"/>
</dbReference>
<evidence type="ECO:0000259" key="10">
    <source>
        <dbReference type="Pfam" id="PF02803"/>
    </source>
</evidence>
<dbReference type="OrthoDB" id="3761315at2"/>
<dbReference type="Gene3D" id="3.40.47.10">
    <property type="match status" value="1"/>
</dbReference>
<dbReference type="FunFam" id="3.40.47.10:FF:000010">
    <property type="entry name" value="Acetyl-CoA acetyltransferase (Thiolase)"/>
    <property type="match status" value="1"/>
</dbReference>
<dbReference type="InterPro" id="IPR020616">
    <property type="entry name" value="Thiolase_N"/>
</dbReference>
<evidence type="ECO:0000256" key="1">
    <source>
        <dbReference type="ARBA" id="ARBA00010982"/>
    </source>
</evidence>
<dbReference type="SUPFAM" id="SSF53901">
    <property type="entry name" value="Thiolase-like"/>
    <property type="match status" value="2"/>
</dbReference>
<feature type="active site" description="Acyl-thioester intermediate" evidence="7">
    <location>
        <position position="89"/>
    </location>
</feature>
<evidence type="ECO:0000256" key="2">
    <source>
        <dbReference type="ARBA" id="ARBA00012705"/>
    </source>
</evidence>
<evidence type="ECO:0000256" key="5">
    <source>
        <dbReference type="ARBA" id="ARBA00030755"/>
    </source>
</evidence>
<dbReference type="PANTHER" id="PTHR18919:SF107">
    <property type="entry name" value="ACETYL-COA ACETYLTRANSFERASE, CYTOSOLIC"/>
    <property type="match status" value="1"/>
</dbReference>
<accession>A0A1H7UMR3</accession>
<dbReference type="AlphaFoldDB" id="A0A1H7UMR3"/>
<evidence type="ECO:0000256" key="7">
    <source>
        <dbReference type="PIRSR" id="PIRSR000429-1"/>
    </source>
</evidence>
<dbReference type="InterPro" id="IPR020610">
    <property type="entry name" value="Thiolase_AS"/>
</dbReference>
<keyword evidence="12" id="KW-1185">Reference proteome</keyword>
<comment type="similarity">
    <text evidence="1 8">Belongs to the thiolase-like superfamily. Thiolase family.</text>
</comment>
<dbReference type="InterPro" id="IPR020617">
    <property type="entry name" value="Thiolase_C"/>
</dbReference>
<feature type="domain" description="Thiolase C-terminal" evidence="10">
    <location>
        <begin position="284"/>
        <end position="405"/>
    </location>
</feature>
<evidence type="ECO:0000256" key="8">
    <source>
        <dbReference type="RuleBase" id="RU003557"/>
    </source>
</evidence>
<dbReference type="PANTHER" id="PTHR18919">
    <property type="entry name" value="ACETYL-COA C-ACYLTRANSFERASE"/>
    <property type="match status" value="1"/>
</dbReference>
<dbReference type="STRING" id="46177.SAMN05660976_03880"/>
<gene>
    <name evidence="11" type="ORF">SAMN05660976_03880</name>
</gene>
<sequence>MSEVFVVDGARTPQGRYGGALAGVRPDDLAALAVGEAVRRAGAPPEVVDEVILGAANQAGEDNRNVARMAVLLAGLPDEVPGYTVNRLCASGLTAVASAAQAIRSGEADVVVAGGVESMTRAPWVMAKPGTPWARPGEVSDTSLGWRFTNPRFLAADRRVPPDAGPQARKVTLSMGETAEEVAALDGVTRADSDAYALRSHERALAATDAGRFEREIVPVPVRDGEVRVDEGPRRGSSLEKLAALRPVFRDGGIVTAGSSSQLSDGAAALVLAGEDAVARHGLTPRARVVAAAAAGVPPHLMGLGPVPATEKLLARTGRRVDEIGAVELNEAFAVQSLAVIRRLKLDEDRVNADGGAIALGHPLGCSGARLVVTLLGRMEREDARLGLATLCVGVGQGVAMLLERV</sequence>
<dbReference type="PROSITE" id="PS00737">
    <property type="entry name" value="THIOLASE_2"/>
    <property type="match status" value="1"/>
</dbReference>
<dbReference type="PROSITE" id="PS00099">
    <property type="entry name" value="THIOLASE_3"/>
    <property type="match status" value="1"/>
</dbReference>
<dbReference type="Pfam" id="PF00108">
    <property type="entry name" value="Thiolase_N"/>
    <property type="match status" value="1"/>
</dbReference>
<dbReference type="Proteomes" id="UP000198953">
    <property type="component" value="Unassembled WGS sequence"/>
</dbReference>
<protein>
    <recommendedName>
        <fullName evidence="6">Probable acetyl-CoA acetyltransferase</fullName>
        <ecNumber evidence="2">2.3.1.9</ecNumber>
    </recommendedName>
    <alternativeName>
        <fullName evidence="5">Acetoacetyl-CoA thiolase</fullName>
    </alternativeName>
</protein>
<proteinExistence type="inferred from homology"/>
<feature type="active site" description="Proton acceptor" evidence="7">
    <location>
        <position position="392"/>
    </location>
</feature>
<dbReference type="CDD" id="cd00751">
    <property type="entry name" value="thiolase"/>
    <property type="match status" value="1"/>
</dbReference>
<evidence type="ECO:0000313" key="11">
    <source>
        <dbReference type="EMBL" id="SEL98251.1"/>
    </source>
</evidence>
<feature type="domain" description="Thiolase N-terminal" evidence="9">
    <location>
        <begin position="4"/>
        <end position="275"/>
    </location>
</feature>
<evidence type="ECO:0000256" key="3">
    <source>
        <dbReference type="ARBA" id="ARBA00022679"/>
    </source>
</evidence>
<reference evidence="11 12" key="1">
    <citation type="submission" date="2016-10" db="EMBL/GenBank/DDBJ databases">
        <authorList>
            <person name="de Groot N.N."/>
        </authorList>
    </citation>
    <scope>NUCLEOTIDE SEQUENCE [LARGE SCALE GENOMIC DNA]</scope>
    <source>
        <strain evidence="11 12">DSM 43357</strain>
    </source>
</reference>
<keyword evidence="3 8" id="KW-0808">Transferase</keyword>
<dbReference type="EMBL" id="FOBF01000008">
    <property type="protein sequence ID" value="SEL98251.1"/>
    <property type="molecule type" value="Genomic_DNA"/>
</dbReference>
<dbReference type="RefSeq" id="WP_091101911.1">
    <property type="nucleotide sequence ID" value="NZ_FOBF01000008.1"/>
</dbReference>
<dbReference type="InterPro" id="IPR020613">
    <property type="entry name" value="Thiolase_CS"/>
</dbReference>
<dbReference type="PROSITE" id="PS00098">
    <property type="entry name" value="THIOLASE_1"/>
    <property type="match status" value="1"/>
</dbReference>
<evidence type="ECO:0000259" key="9">
    <source>
        <dbReference type="Pfam" id="PF00108"/>
    </source>
</evidence>
<name>A0A1H7UMR3_9ACTN</name>
<dbReference type="InterPro" id="IPR020615">
    <property type="entry name" value="Thiolase_acyl_enz_int_AS"/>
</dbReference>
<dbReference type="InterPro" id="IPR016039">
    <property type="entry name" value="Thiolase-like"/>
</dbReference>
<evidence type="ECO:0000313" key="12">
    <source>
        <dbReference type="Proteomes" id="UP000198953"/>
    </source>
</evidence>
<evidence type="ECO:0000256" key="6">
    <source>
        <dbReference type="ARBA" id="ARBA00040529"/>
    </source>
</evidence>